<evidence type="ECO:0000313" key="2">
    <source>
        <dbReference type="Proteomes" id="UP000012159"/>
    </source>
</evidence>
<reference evidence="1 2" key="1">
    <citation type="submission" date="2013-01" db="EMBL/GenBank/DDBJ databases">
        <authorList>
            <person name="Harkins D.M."/>
            <person name="Durkin A.S."/>
            <person name="Brinkac L.M."/>
            <person name="Haft D.H."/>
            <person name="Selengut J.D."/>
            <person name="Sanka R."/>
            <person name="DePew J."/>
            <person name="Purushe J."/>
            <person name="Picardeau M."/>
            <person name="Werts C."/>
            <person name="Goarant C."/>
            <person name="Vinetz J.M."/>
            <person name="Sutton G.G."/>
            <person name="Nierman W.C."/>
            <person name="Fouts D.E."/>
        </authorList>
    </citation>
    <scope>NUCLEOTIDE SEQUENCE [LARGE SCALE GENOMIC DNA]</scope>
    <source>
        <strain evidence="1 2">200901868</strain>
    </source>
</reference>
<dbReference type="Proteomes" id="UP000012159">
    <property type="component" value="Unassembled WGS sequence"/>
</dbReference>
<organism evidence="1 2">
    <name type="scientific">Leptospira borgpetersenii serovar Pomona str. 200901868</name>
    <dbReference type="NCBI Taxonomy" id="1192866"/>
    <lineage>
        <taxon>Bacteria</taxon>
        <taxon>Pseudomonadati</taxon>
        <taxon>Spirochaetota</taxon>
        <taxon>Spirochaetia</taxon>
        <taxon>Leptospirales</taxon>
        <taxon>Leptospiraceae</taxon>
        <taxon>Leptospira</taxon>
    </lineage>
</organism>
<accession>M6VWW2</accession>
<dbReference type="STRING" id="1192866.LEP1GSC133_0659"/>
<comment type="caution">
    <text evidence="1">The sequence shown here is derived from an EMBL/GenBank/DDBJ whole genome shotgun (WGS) entry which is preliminary data.</text>
</comment>
<sequence length="48" mass="5979">MIKTQQNNFKTDIGDEEEFWINYCKTRLKRMEQFVHSQNFQIQLKLKK</sequence>
<dbReference type="AlphaFoldDB" id="M6VWW2"/>
<dbReference type="EMBL" id="AKWF02000099">
    <property type="protein sequence ID" value="EMO61355.1"/>
    <property type="molecule type" value="Genomic_DNA"/>
</dbReference>
<gene>
    <name evidence="1" type="ORF">LEP1GSC133_0659</name>
</gene>
<name>M6VWW2_LEPBO</name>
<protein>
    <submittedName>
        <fullName evidence="1">Uncharacterized protein</fullName>
    </submittedName>
</protein>
<proteinExistence type="predicted"/>
<evidence type="ECO:0000313" key="1">
    <source>
        <dbReference type="EMBL" id="EMO61355.1"/>
    </source>
</evidence>